<dbReference type="InterPro" id="IPR050571">
    <property type="entry name" value="Class-IV_PLP-Dep_Aminotrnsfr"/>
</dbReference>
<dbReference type="PANTHER" id="PTHR42743:SF11">
    <property type="entry name" value="AMINODEOXYCHORISMATE LYASE"/>
    <property type="match status" value="1"/>
</dbReference>
<reference evidence="2 3" key="1">
    <citation type="submission" date="2019-06" db="EMBL/GenBank/DDBJ databases">
        <title>Thermomonas aquatica sp. nov., isolated from an industrial wastewater treatment plant.</title>
        <authorList>
            <person name="Jeon J.H."/>
            <person name="Park D.-S."/>
        </authorList>
    </citation>
    <scope>NUCLEOTIDE SEQUENCE [LARGE SCALE GENOMIC DNA]</scope>
    <source>
        <strain evidence="2 3">SY21</strain>
    </source>
</reference>
<evidence type="ECO:0000256" key="1">
    <source>
        <dbReference type="ARBA" id="ARBA00009320"/>
    </source>
</evidence>
<dbReference type="GO" id="GO:0016740">
    <property type="term" value="F:transferase activity"/>
    <property type="evidence" value="ECO:0007669"/>
    <property type="project" value="UniProtKB-KW"/>
</dbReference>
<dbReference type="KEGG" id="thes:FHQ07_12040"/>
<organism evidence="2 3">
    <name type="scientific">Thermomonas aquatica</name>
    <dbReference type="NCBI Taxonomy" id="2202149"/>
    <lineage>
        <taxon>Bacteria</taxon>
        <taxon>Pseudomonadati</taxon>
        <taxon>Pseudomonadota</taxon>
        <taxon>Gammaproteobacteria</taxon>
        <taxon>Lysobacterales</taxon>
        <taxon>Lysobacteraceae</taxon>
        <taxon>Thermomonas</taxon>
    </lineage>
</organism>
<dbReference type="Gene3D" id="3.40.50.300">
    <property type="entry name" value="P-loop containing nucleotide triphosphate hydrolases"/>
    <property type="match status" value="1"/>
</dbReference>
<dbReference type="GO" id="GO:0019752">
    <property type="term" value="P:carboxylic acid metabolic process"/>
    <property type="evidence" value="ECO:0007669"/>
    <property type="project" value="TreeGrafter"/>
</dbReference>
<dbReference type="PANTHER" id="PTHR42743">
    <property type="entry name" value="AMINO-ACID AMINOTRANSFERASE"/>
    <property type="match status" value="1"/>
</dbReference>
<proteinExistence type="inferred from homology"/>
<gene>
    <name evidence="2" type="ORF">FHQ07_12040</name>
</gene>
<keyword evidence="3" id="KW-1185">Reference proteome</keyword>
<accession>A0A5B7ZTY7</accession>
<dbReference type="RefSeq" id="WP_139717036.1">
    <property type="nucleotide sequence ID" value="NZ_CP040871.1"/>
</dbReference>
<protein>
    <submittedName>
        <fullName evidence="2">Sulfotransferase</fullName>
    </submittedName>
</protein>
<dbReference type="Proteomes" id="UP000308149">
    <property type="component" value="Chromosome"/>
</dbReference>
<comment type="similarity">
    <text evidence="1">Belongs to the class-IV pyridoxal-phosphate-dependent aminotransferase family.</text>
</comment>
<sequence length="244" mass="27025">MSAPLRIAMWSGPRNISTAMMRAWENREDCAVSDEPLYAHYLAQTGLDHPARDEVIADGETDWRKVVGALTGAAPGDAPVWYQKHMTHHLLPHIDHGWIRGLRNVLLIRDPREVVASYVKSRAQVEADDIGLRQQVALYAELAAAGDAPPVIDSGDFLRAPEAHLRALCGWLGIGFSQRMLHWRAGPRASDGIWAPHWYAHVWASTGFEAPPARELALDGAAAAVAEACMPHYRQLHALRMRVD</sequence>
<dbReference type="Pfam" id="PF19798">
    <property type="entry name" value="Sulfotransfer_5"/>
    <property type="match status" value="1"/>
</dbReference>
<keyword evidence="2" id="KW-0808">Transferase</keyword>
<dbReference type="SUPFAM" id="SSF52540">
    <property type="entry name" value="P-loop containing nucleoside triphosphate hydrolases"/>
    <property type="match status" value="1"/>
</dbReference>
<dbReference type="InterPro" id="IPR027417">
    <property type="entry name" value="P-loop_NTPase"/>
</dbReference>
<dbReference type="AlphaFoldDB" id="A0A5B7ZTY7"/>
<dbReference type="EMBL" id="CP040871">
    <property type="protein sequence ID" value="QDA57986.1"/>
    <property type="molecule type" value="Genomic_DNA"/>
</dbReference>
<name>A0A5B7ZTY7_9GAMM</name>
<dbReference type="OrthoDB" id="272985at2"/>
<evidence type="ECO:0000313" key="2">
    <source>
        <dbReference type="EMBL" id="QDA57986.1"/>
    </source>
</evidence>
<evidence type="ECO:0000313" key="3">
    <source>
        <dbReference type="Proteomes" id="UP000308149"/>
    </source>
</evidence>